<gene>
    <name evidence="5" type="primary">rlmH</name>
    <name evidence="6" type="ORF">MYF_00020</name>
</gene>
<keyword evidence="7" id="KW-1185">Reference proteome</keyword>
<feature type="binding site" evidence="5">
    <location>
        <position position="96"/>
    </location>
    <ligand>
        <name>S-adenosyl-L-methionine</name>
        <dbReference type="ChEBI" id="CHEBI:59789"/>
    </ligand>
</feature>
<evidence type="ECO:0000256" key="5">
    <source>
        <dbReference type="HAMAP-Rule" id="MF_00658"/>
    </source>
</evidence>
<reference evidence="6 7" key="1">
    <citation type="journal article" date="2015" name="Genome Announc.">
        <title>Complete Genome Sequence of Mycoplasma flocculare Strain Ms42T (ATCC 27399T).</title>
        <authorList>
            <person name="Calcutt M.J."/>
            <person name="Foecking M.F."/>
            <person name="Heidari M.B."/>
            <person name="McIntosh M.A."/>
        </authorList>
    </citation>
    <scope>NUCLEOTIDE SEQUENCE [LARGE SCALE GENOMIC DNA]</scope>
    <source>
        <strain evidence="7">ATCC 27399</strain>
    </source>
</reference>
<dbReference type="PANTHER" id="PTHR33603:SF1">
    <property type="entry name" value="RIBOSOMAL RNA LARGE SUBUNIT METHYLTRANSFERASE H"/>
    <property type="match status" value="1"/>
</dbReference>
<dbReference type="InterPro" id="IPR003742">
    <property type="entry name" value="RlmH-like"/>
</dbReference>
<comment type="caution">
    <text evidence="5">Lacks conserved residue(s) required for the propagation of feature annotation.</text>
</comment>
<evidence type="ECO:0000313" key="7">
    <source>
        <dbReference type="Proteomes" id="UP000031129"/>
    </source>
</evidence>
<keyword evidence="1 5" id="KW-0489">Methyltransferase</keyword>
<dbReference type="InterPro" id="IPR029028">
    <property type="entry name" value="Alpha/beta_knot_MTases"/>
</dbReference>
<comment type="function">
    <text evidence="5">Specifically methylates the pseudouridine at position 1915 (m3Psi1915) in 23S rRNA.</text>
</comment>
<dbReference type="SUPFAM" id="SSF75217">
    <property type="entry name" value="alpha/beta knot"/>
    <property type="match status" value="1"/>
</dbReference>
<dbReference type="GO" id="GO:0070038">
    <property type="term" value="F:rRNA (pseudouridine-N3-)-methyltransferase activity"/>
    <property type="evidence" value="ECO:0007669"/>
    <property type="project" value="UniProtKB-UniRule"/>
</dbReference>
<dbReference type="Proteomes" id="UP000031129">
    <property type="component" value="Chromosome"/>
</dbReference>
<dbReference type="Gene3D" id="3.40.1280.10">
    <property type="match status" value="1"/>
</dbReference>
<evidence type="ECO:0000256" key="1">
    <source>
        <dbReference type="ARBA" id="ARBA00022603"/>
    </source>
</evidence>
<dbReference type="RefSeq" id="WP_002557476.1">
    <property type="nucleotide sequence ID" value="NZ_CP007585.1"/>
</dbReference>
<accession>A0A0A8EBT8</accession>
<dbReference type="KEGG" id="mfq:MYF_00020"/>
<keyword evidence="5" id="KW-0698">rRNA processing</keyword>
<dbReference type="OrthoDB" id="9806643at2"/>
<feature type="binding site" evidence="5">
    <location>
        <begin position="118"/>
        <end position="123"/>
    </location>
    <ligand>
        <name>S-adenosyl-L-methionine</name>
        <dbReference type="ChEBI" id="CHEBI:59789"/>
    </ligand>
</feature>
<dbReference type="EC" id="2.1.1.177" evidence="5"/>
<protein>
    <recommendedName>
        <fullName evidence="5">Ribosomal RNA large subunit methyltransferase H</fullName>
        <ecNumber evidence="5">2.1.1.177</ecNumber>
    </recommendedName>
    <alternativeName>
        <fullName evidence="5">23S rRNA (pseudouridine1915-N3)-methyltransferase</fullName>
    </alternativeName>
    <alternativeName>
        <fullName evidence="5">23S rRNA m3Psi1915 methyltransferase</fullName>
    </alternativeName>
    <alternativeName>
        <fullName evidence="5">rRNA (pseudouridine-N3-)-methyltransferase RlmH</fullName>
    </alternativeName>
</protein>
<dbReference type="HOGENOM" id="CLU_100552_2_0_14"/>
<sequence>MKILIINFGSISRNFLPLYQKEIDKIKEFNYQIEFVNLTESHIENMNLKKTLETKAILQKIPKNYDCYLFSERGKMVTSEEFSQLLNSANLCFIIGGSQGVNEKLISETLPKNRFLSFGKITFPHKIFKLIVLEQIYRGFSIKHKRKYHHSS</sequence>
<dbReference type="STRING" id="743971.MYF_00020"/>
<comment type="similarity">
    <text evidence="4 5">Belongs to the RNA methyltransferase RlmH family.</text>
</comment>
<dbReference type="GO" id="GO:0005737">
    <property type="term" value="C:cytoplasm"/>
    <property type="evidence" value="ECO:0007669"/>
    <property type="project" value="UniProtKB-SubCell"/>
</dbReference>
<name>A0A0A8EBT8_MESFC</name>
<dbReference type="PANTHER" id="PTHR33603">
    <property type="entry name" value="METHYLTRANSFERASE"/>
    <property type="match status" value="1"/>
</dbReference>
<comment type="catalytic activity">
    <reaction evidence="5">
        <text>pseudouridine(1915) in 23S rRNA + S-adenosyl-L-methionine = N(3)-methylpseudouridine(1915) in 23S rRNA + S-adenosyl-L-homocysteine + H(+)</text>
        <dbReference type="Rhea" id="RHEA:42752"/>
        <dbReference type="Rhea" id="RHEA-COMP:10221"/>
        <dbReference type="Rhea" id="RHEA-COMP:10222"/>
        <dbReference type="ChEBI" id="CHEBI:15378"/>
        <dbReference type="ChEBI" id="CHEBI:57856"/>
        <dbReference type="ChEBI" id="CHEBI:59789"/>
        <dbReference type="ChEBI" id="CHEBI:65314"/>
        <dbReference type="ChEBI" id="CHEBI:74486"/>
        <dbReference type="EC" id="2.1.1.177"/>
    </reaction>
</comment>
<dbReference type="Pfam" id="PF02590">
    <property type="entry name" value="SPOUT_MTase"/>
    <property type="match status" value="1"/>
</dbReference>
<dbReference type="AlphaFoldDB" id="A0A0A8EBT8"/>
<evidence type="ECO:0000256" key="4">
    <source>
        <dbReference type="ARBA" id="ARBA00038303"/>
    </source>
</evidence>
<keyword evidence="3 5" id="KW-0949">S-adenosyl-L-methionine</keyword>
<dbReference type="HAMAP" id="MF_00658">
    <property type="entry name" value="23SrRNA_methyltr_H"/>
    <property type="match status" value="1"/>
</dbReference>
<organism evidence="6 7">
    <name type="scientific">Mesomycoplasma flocculare ATCC 27399</name>
    <dbReference type="NCBI Taxonomy" id="743971"/>
    <lineage>
        <taxon>Bacteria</taxon>
        <taxon>Bacillati</taxon>
        <taxon>Mycoplasmatota</taxon>
        <taxon>Mycoplasmoidales</taxon>
        <taxon>Metamycoplasmataceae</taxon>
        <taxon>Mesomycoplasma</taxon>
    </lineage>
</organism>
<dbReference type="EMBL" id="CP007585">
    <property type="protein sequence ID" value="AJC49586.1"/>
    <property type="molecule type" value="Genomic_DNA"/>
</dbReference>
<evidence type="ECO:0000256" key="3">
    <source>
        <dbReference type="ARBA" id="ARBA00022691"/>
    </source>
</evidence>
<dbReference type="PIRSF" id="PIRSF004505">
    <property type="entry name" value="MT_bac"/>
    <property type="match status" value="1"/>
</dbReference>
<evidence type="ECO:0000256" key="2">
    <source>
        <dbReference type="ARBA" id="ARBA00022679"/>
    </source>
</evidence>
<comment type="subunit">
    <text evidence="5">Homodimer.</text>
</comment>
<dbReference type="InterPro" id="IPR029026">
    <property type="entry name" value="tRNA_m1G_MTases_N"/>
</dbReference>
<proteinExistence type="inferred from homology"/>
<evidence type="ECO:0000313" key="6">
    <source>
        <dbReference type="EMBL" id="AJC49586.1"/>
    </source>
</evidence>
<comment type="subcellular location">
    <subcellularLocation>
        <location evidence="5">Cytoplasm</location>
    </subcellularLocation>
</comment>
<dbReference type="CDD" id="cd18081">
    <property type="entry name" value="RlmH-like"/>
    <property type="match status" value="1"/>
</dbReference>
<keyword evidence="5" id="KW-0963">Cytoplasm</keyword>
<keyword evidence="2 5" id="KW-0808">Transferase</keyword>